<reference evidence="2" key="1">
    <citation type="journal article" date="2017" name="Nature">
        <title>The genome of Chenopodium quinoa.</title>
        <authorList>
            <person name="Jarvis D.E."/>
            <person name="Ho Y.S."/>
            <person name="Lightfoot D.J."/>
            <person name="Schmoeckel S.M."/>
            <person name="Li B."/>
            <person name="Borm T.J.A."/>
            <person name="Ohyanagi H."/>
            <person name="Mineta K."/>
            <person name="Michell C.T."/>
            <person name="Saber N."/>
            <person name="Kharbatia N.M."/>
            <person name="Rupper R.R."/>
            <person name="Sharp A.R."/>
            <person name="Dally N."/>
            <person name="Boughton B.A."/>
            <person name="Woo Y.H."/>
            <person name="Gao G."/>
            <person name="Schijlen E.G.W.M."/>
            <person name="Guo X."/>
            <person name="Momin A.A."/>
            <person name="Negrao S."/>
            <person name="Al-Babili S."/>
            <person name="Gehring C."/>
            <person name="Roessner U."/>
            <person name="Jung C."/>
            <person name="Murphy K."/>
            <person name="Arold S.T."/>
            <person name="Gojobori T."/>
            <person name="van der Linden C.G."/>
            <person name="van Loo E.N."/>
            <person name="Jellen E.N."/>
            <person name="Maughan P.J."/>
            <person name="Tester M."/>
        </authorList>
    </citation>
    <scope>NUCLEOTIDE SEQUENCE [LARGE SCALE GENOMIC DNA]</scope>
    <source>
        <strain evidence="2">cv. PI 614886</strain>
    </source>
</reference>
<protein>
    <recommendedName>
        <fullName evidence="1">At1g61320/AtMIF1 LRR domain-containing protein</fullName>
    </recommendedName>
</protein>
<feature type="domain" description="At1g61320/AtMIF1 LRR" evidence="1">
    <location>
        <begin position="115"/>
        <end position="301"/>
    </location>
</feature>
<dbReference type="InterPro" id="IPR053772">
    <property type="entry name" value="At1g61320/At1g61330-like"/>
</dbReference>
<dbReference type="Pfam" id="PF23622">
    <property type="entry name" value="LRR_At1g61320_AtMIF1"/>
    <property type="match status" value="1"/>
</dbReference>
<dbReference type="Gramene" id="AUR62022788-RA">
    <property type="protein sequence ID" value="AUR62022788-RA:cds"/>
    <property type="gene ID" value="AUR62022788"/>
</dbReference>
<accession>A0A803M3I9</accession>
<proteinExistence type="predicted"/>
<dbReference type="Gene3D" id="3.80.10.10">
    <property type="entry name" value="Ribonuclease Inhibitor"/>
    <property type="match status" value="1"/>
</dbReference>
<evidence type="ECO:0000313" key="2">
    <source>
        <dbReference type="EnsemblPlants" id="AUR62022788-RA:cds"/>
    </source>
</evidence>
<dbReference type="AlphaFoldDB" id="A0A803M3I9"/>
<evidence type="ECO:0000313" key="3">
    <source>
        <dbReference type="Proteomes" id="UP000596660"/>
    </source>
</evidence>
<name>A0A803M3I9_CHEQI</name>
<dbReference type="PANTHER" id="PTHR34145">
    <property type="entry name" value="OS02G0105600 PROTEIN"/>
    <property type="match status" value="1"/>
</dbReference>
<reference evidence="2" key="2">
    <citation type="submission" date="2021-03" db="UniProtKB">
        <authorList>
            <consortium name="EnsemblPlants"/>
        </authorList>
    </citation>
    <scope>IDENTIFICATION</scope>
</reference>
<dbReference type="PANTHER" id="PTHR34145:SF68">
    <property type="entry name" value="FBD DOMAIN-CONTAINING PROTEIN"/>
    <property type="match status" value="1"/>
</dbReference>
<organism evidence="2 3">
    <name type="scientific">Chenopodium quinoa</name>
    <name type="common">Quinoa</name>
    <dbReference type="NCBI Taxonomy" id="63459"/>
    <lineage>
        <taxon>Eukaryota</taxon>
        <taxon>Viridiplantae</taxon>
        <taxon>Streptophyta</taxon>
        <taxon>Embryophyta</taxon>
        <taxon>Tracheophyta</taxon>
        <taxon>Spermatophyta</taxon>
        <taxon>Magnoliopsida</taxon>
        <taxon>eudicotyledons</taxon>
        <taxon>Gunneridae</taxon>
        <taxon>Pentapetalae</taxon>
        <taxon>Caryophyllales</taxon>
        <taxon>Chenopodiaceae</taxon>
        <taxon>Chenopodioideae</taxon>
        <taxon>Atripliceae</taxon>
        <taxon>Chenopodium</taxon>
    </lineage>
</organism>
<dbReference type="EnsemblPlants" id="AUR62022788-RA">
    <property type="protein sequence ID" value="AUR62022788-RA:cds"/>
    <property type="gene ID" value="AUR62022788"/>
</dbReference>
<evidence type="ECO:0000259" key="1">
    <source>
        <dbReference type="Pfam" id="PF23622"/>
    </source>
</evidence>
<keyword evidence="3" id="KW-1185">Reference proteome</keyword>
<dbReference type="Proteomes" id="UP000596660">
    <property type="component" value="Unplaced"/>
</dbReference>
<dbReference type="InterPro" id="IPR055357">
    <property type="entry name" value="LRR_At1g61320_AtMIF1"/>
</dbReference>
<sequence>MACVDPSNMTCNANMKKILPLEDMDNLEGVDQINELPEDIMLTLLLKLEMKEAAKTKCMYNGDPKLIEAVKYINWVNQVHHIDRWVKFALTKKVKNLELEWPDSPLRYCPGEAYTLKPSLFESGISFLTCLRLIGVNVSGELLEFLLTECHHLEQLFVEGSKTLVSLKVASFKLKQLSIHYCSSLNKLEIDVVNLCYLDYFGKPIIEFKSLPLSLVEAAFDGECCRATTPICQQIACFAMQLSKFSVRFMINLQPGEHVICNIPAKSLPCFSNLKFLELTYWLDSIVDTPSIIRLFGACPV</sequence>
<dbReference type="InterPro" id="IPR032675">
    <property type="entry name" value="LRR_dom_sf"/>
</dbReference>